<dbReference type="InterPro" id="IPR027939">
    <property type="entry name" value="NMT1/THI5"/>
</dbReference>
<dbReference type="RefSeq" id="WP_231714480.1">
    <property type="nucleotide sequence ID" value="NZ_BEXT01000001.1"/>
</dbReference>
<dbReference type="InterPro" id="IPR015168">
    <property type="entry name" value="SsuA/THI5"/>
</dbReference>
<dbReference type="Pfam" id="PF09084">
    <property type="entry name" value="NMT1"/>
    <property type="match status" value="1"/>
</dbReference>
<dbReference type="SUPFAM" id="SSF53850">
    <property type="entry name" value="Periplasmic binding protein-like II"/>
    <property type="match status" value="1"/>
</dbReference>
<name>A0A401FWC2_9BACT</name>
<dbReference type="GO" id="GO:0016740">
    <property type="term" value="F:transferase activity"/>
    <property type="evidence" value="ECO:0007669"/>
    <property type="project" value="UniProtKB-KW"/>
</dbReference>
<evidence type="ECO:0000256" key="10">
    <source>
        <dbReference type="ARBA" id="ARBA00033171"/>
    </source>
</evidence>
<reference evidence="15" key="1">
    <citation type="submission" date="2017-11" db="EMBL/GenBank/DDBJ databases">
        <authorList>
            <person name="Watanabe M."/>
            <person name="Kojima H."/>
        </authorList>
    </citation>
    <scope>NUCLEOTIDE SEQUENCE [LARGE SCALE GENOMIC DNA]</scope>
    <source>
        <strain evidence="15">Tokyo 01</strain>
    </source>
</reference>
<evidence type="ECO:0000256" key="12">
    <source>
        <dbReference type="SAM" id="SignalP"/>
    </source>
</evidence>
<protein>
    <recommendedName>
        <fullName evidence="10">Thiamine pyrimidine synthase</fullName>
    </recommendedName>
</protein>
<dbReference type="Gene3D" id="3.40.190.10">
    <property type="entry name" value="Periplasmic binding protein-like II"/>
    <property type="match status" value="2"/>
</dbReference>
<feature type="signal peptide" evidence="12">
    <location>
        <begin position="1"/>
        <end position="21"/>
    </location>
</feature>
<proteinExistence type="inferred from homology"/>
<dbReference type="PANTHER" id="PTHR31528">
    <property type="entry name" value="4-AMINO-5-HYDROXYMETHYL-2-METHYLPYRIMIDINE PHOSPHATE SYNTHASE THI11-RELATED"/>
    <property type="match status" value="1"/>
</dbReference>
<reference evidence="15" key="2">
    <citation type="submission" date="2019-01" db="EMBL/GenBank/DDBJ databases">
        <title>Genome sequence of Desulfonema ishimotonii strain Tokyo 01.</title>
        <authorList>
            <person name="Fukui M."/>
        </authorList>
    </citation>
    <scope>NUCLEOTIDE SEQUENCE [LARGE SCALE GENOMIC DNA]</scope>
    <source>
        <strain evidence="15">Tokyo 01</strain>
    </source>
</reference>
<organism evidence="14 15">
    <name type="scientific">Desulfonema ishimotonii</name>
    <dbReference type="NCBI Taxonomy" id="45657"/>
    <lineage>
        <taxon>Bacteria</taxon>
        <taxon>Pseudomonadati</taxon>
        <taxon>Thermodesulfobacteriota</taxon>
        <taxon>Desulfobacteria</taxon>
        <taxon>Desulfobacterales</taxon>
        <taxon>Desulfococcaceae</taxon>
        <taxon>Desulfonema</taxon>
    </lineage>
</organism>
<evidence type="ECO:0000313" key="15">
    <source>
        <dbReference type="Proteomes" id="UP000288096"/>
    </source>
</evidence>
<comment type="catalytic activity">
    <reaction evidence="11">
        <text>N(6)-(pyridoxal phosphate)-L-lysyl-[4-amino-5-hydroxymethyl-2-methylpyrimidine phosphate synthase] + L-histidyl-[4-amino-5-hydroxymethyl-2-methylpyrimidine phosphate synthase] + 2 Fe(3+) + 4 H2O = L-lysyl-[4-amino-5-hydroxymethyl-2-methylpyrimidine phosphate synthase] + (2S)-2-amino-5-hydroxy-4-oxopentanoyl-[4-amino-5-hydroxymethyl-2-methylpyrimidine phosphate synthase] + 4-amino-2-methyl-5-(phosphooxymethyl)pyrimidine + 3-oxopropanoate + 2 Fe(2+) + 2 H(+)</text>
        <dbReference type="Rhea" id="RHEA:65756"/>
        <dbReference type="Rhea" id="RHEA-COMP:16892"/>
        <dbReference type="Rhea" id="RHEA-COMP:16893"/>
        <dbReference type="Rhea" id="RHEA-COMP:16894"/>
        <dbReference type="Rhea" id="RHEA-COMP:16895"/>
        <dbReference type="ChEBI" id="CHEBI:15377"/>
        <dbReference type="ChEBI" id="CHEBI:15378"/>
        <dbReference type="ChEBI" id="CHEBI:29033"/>
        <dbReference type="ChEBI" id="CHEBI:29034"/>
        <dbReference type="ChEBI" id="CHEBI:29969"/>
        <dbReference type="ChEBI" id="CHEBI:29979"/>
        <dbReference type="ChEBI" id="CHEBI:33190"/>
        <dbReference type="ChEBI" id="CHEBI:58354"/>
        <dbReference type="ChEBI" id="CHEBI:143915"/>
        <dbReference type="ChEBI" id="CHEBI:157692"/>
    </reaction>
    <physiologicalReaction direction="left-to-right" evidence="11">
        <dbReference type="Rhea" id="RHEA:65757"/>
    </physiologicalReaction>
</comment>
<dbReference type="GO" id="GO:0046872">
    <property type="term" value="F:metal ion binding"/>
    <property type="evidence" value="ECO:0007669"/>
    <property type="project" value="UniProtKB-KW"/>
</dbReference>
<evidence type="ECO:0000256" key="1">
    <source>
        <dbReference type="ARBA" id="ARBA00003469"/>
    </source>
</evidence>
<dbReference type="Proteomes" id="UP000288096">
    <property type="component" value="Unassembled WGS sequence"/>
</dbReference>
<evidence type="ECO:0000256" key="3">
    <source>
        <dbReference type="ARBA" id="ARBA00009406"/>
    </source>
</evidence>
<evidence type="ECO:0000256" key="2">
    <source>
        <dbReference type="ARBA" id="ARBA00004948"/>
    </source>
</evidence>
<keyword evidence="5" id="KW-0808">Transferase</keyword>
<keyword evidence="15" id="KW-1185">Reference proteome</keyword>
<accession>A0A401FWC2</accession>
<evidence type="ECO:0000313" key="14">
    <source>
        <dbReference type="EMBL" id="GBC61275.1"/>
    </source>
</evidence>
<evidence type="ECO:0000256" key="11">
    <source>
        <dbReference type="ARBA" id="ARBA00048179"/>
    </source>
</evidence>
<dbReference type="PANTHER" id="PTHR31528:SF1">
    <property type="entry name" value="4-AMINO-5-HYDROXYMETHYL-2-METHYLPYRIMIDINE PHOSPHATE SYNTHASE THI11-RELATED"/>
    <property type="match status" value="1"/>
</dbReference>
<comment type="function">
    <text evidence="1">Responsible for the formation of the pyrimidine heterocycle in the thiamine biosynthesis pathway. Catalyzes the formation of hydroxymethylpyrimidine phosphate (HMP-P) from histidine and pyridoxal phosphate (PLP). The protein uses PLP and the active site histidine to form HMP-P, generating an inactive enzyme. The enzyme can only undergo a single turnover, which suggests it is a suicide enzyme.</text>
</comment>
<dbReference type="GO" id="GO:0009228">
    <property type="term" value="P:thiamine biosynthetic process"/>
    <property type="evidence" value="ECO:0007669"/>
    <property type="project" value="UniProtKB-KW"/>
</dbReference>
<evidence type="ECO:0000256" key="7">
    <source>
        <dbReference type="ARBA" id="ARBA00022898"/>
    </source>
</evidence>
<sequence length="328" mass="37441">MFGRSIRGMFIFLLMMGFCFQADGTEAAEKLNYRLKWLFNTSVVGDLYADFYGIFKANGLDVTLKEGGPERDAIRELELGHAQFGVASADQVIRARSKGAPVVVLAQIFQANPLQWIYRTSQPPILSPEDLKGRVIGITYGGNDETIMRTLLAKGGIEEREVRLFSVRYDFTPFYQKKVDIWPVYRNSQGPILAEKLGKEREDVAFFDPSRFGVRFVANSVVTSERMVREHPETVRNFISALLQGWREALKTENRDKSLKMLGQFDRDTAPDIRSKQLSITRNLIQPSHEVKIGTIDVEAWKQTEKIMLEQKLIPEPVFVEKVLMPQE</sequence>
<evidence type="ECO:0000256" key="5">
    <source>
        <dbReference type="ARBA" id="ARBA00022679"/>
    </source>
</evidence>
<comment type="pathway">
    <text evidence="2">Cofactor biosynthesis; thiamine diphosphate biosynthesis.</text>
</comment>
<keyword evidence="8" id="KW-0784">Thiamine biosynthesis</keyword>
<evidence type="ECO:0000256" key="6">
    <source>
        <dbReference type="ARBA" id="ARBA00022723"/>
    </source>
</evidence>
<comment type="caution">
    <text evidence="14">The sequence shown here is derived from an EMBL/GenBank/DDBJ whole genome shotgun (WGS) entry which is preliminary data.</text>
</comment>
<dbReference type="EMBL" id="BEXT01000001">
    <property type="protein sequence ID" value="GBC61275.1"/>
    <property type="molecule type" value="Genomic_DNA"/>
</dbReference>
<gene>
    <name evidence="14" type="ORF">DENIS_2235</name>
</gene>
<evidence type="ECO:0000256" key="4">
    <source>
        <dbReference type="ARBA" id="ARBA00011738"/>
    </source>
</evidence>
<dbReference type="AlphaFoldDB" id="A0A401FWC2"/>
<keyword evidence="9" id="KW-0408">Iron</keyword>
<feature type="domain" description="SsuA/THI5-like" evidence="13">
    <location>
        <begin position="40"/>
        <end position="251"/>
    </location>
</feature>
<feature type="chain" id="PRO_5019409374" description="Thiamine pyrimidine synthase" evidence="12">
    <location>
        <begin position="22"/>
        <end position="328"/>
    </location>
</feature>
<keyword evidence="12" id="KW-0732">Signal</keyword>
<evidence type="ECO:0000256" key="9">
    <source>
        <dbReference type="ARBA" id="ARBA00023004"/>
    </source>
</evidence>
<comment type="similarity">
    <text evidence="3">Belongs to the NMT1/THI5 family.</text>
</comment>
<evidence type="ECO:0000256" key="8">
    <source>
        <dbReference type="ARBA" id="ARBA00022977"/>
    </source>
</evidence>
<keyword evidence="6" id="KW-0479">Metal-binding</keyword>
<comment type="subunit">
    <text evidence="4">Homodimer.</text>
</comment>
<keyword evidence="7" id="KW-0663">Pyridoxal phosphate</keyword>
<evidence type="ECO:0000259" key="13">
    <source>
        <dbReference type="Pfam" id="PF09084"/>
    </source>
</evidence>